<dbReference type="RefSeq" id="WP_217997595.1">
    <property type="nucleotide sequence ID" value="NZ_BCNT01000020.1"/>
</dbReference>
<dbReference type="Pfam" id="PF26345">
    <property type="entry name" value="ScoMcrA_N"/>
    <property type="match status" value="1"/>
</dbReference>
<evidence type="ECO:0000313" key="3">
    <source>
        <dbReference type="Proteomes" id="UP001597463"/>
    </source>
</evidence>
<proteinExistence type="predicted"/>
<dbReference type="EMBL" id="JBHUMV010000009">
    <property type="protein sequence ID" value="MFD2756201.1"/>
    <property type="molecule type" value="Genomic_DNA"/>
</dbReference>
<protein>
    <recommendedName>
        <fullName evidence="1">ScoMcrA-like N-terminal head domain-containing protein</fullName>
    </recommendedName>
</protein>
<dbReference type="CDD" id="cd00085">
    <property type="entry name" value="HNHc"/>
    <property type="match status" value="1"/>
</dbReference>
<feature type="domain" description="ScoMcrA-like N-terminal head" evidence="1">
    <location>
        <begin position="213"/>
        <end position="273"/>
    </location>
</feature>
<reference evidence="3" key="1">
    <citation type="journal article" date="2019" name="Int. J. Syst. Evol. Microbiol.">
        <title>The Global Catalogue of Microorganisms (GCM) 10K type strain sequencing project: providing services to taxonomists for standard genome sequencing and annotation.</title>
        <authorList>
            <consortium name="The Broad Institute Genomics Platform"/>
            <consortium name="The Broad Institute Genome Sequencing Center for Infectious Disease"/>
            <person name="Wu L."/>
            <person name="Ma J."/>
        </authorList>
    </citation>
    <scope>NUCLEOTIDE SEQUENCE [LARGE SCALE GENOMIC DNA]</scope>
    <source>
        <strain evidence="3">TISTR 1906</strain>
    </source>
</reference>
<gene>
    <name evidence="2" type="ORF">ACFSW6_19185</name>
</gene>
<evidence type="ECO:0000259" key="1">
    <source>
        <dbReference type="Pfam" id="PF26345"/>
    </source>
</evidence>
<dbReference type="InterPro" id="IPR058807">
    <property type="entry name" value="ScoMcrA_N"/>
</dbReference>
<dbReference type="InterPro" id="IPR003615">
    <property type="entry name" value="HNH_nuc"/>
</dbReference>
<accession>A0ABW5USK6</accession>
<name>A0ABW5USK6_9BURK</name>
<keyword evidence="3" id="KW-1185">Reference proteome</keyword>
<evidence type="ECO:0000313" key="2">
    <source>
        <dbReference type="EMBL" id="MFD2756201.1"/>
    </source>
</evidence>
<organism evidence="2 3">
    <name type="scientific">Comamonas terrae</name>
    <dbReference type="NCBI Taxonomy" id="673548"/>
    <lineage>
        <taxon>Bacteria</taxon>
        <taxon>Pseudomonadati</taxon>
        <taxon>Pseudomonadota</taxon>
        <taxon>Betaproteobacteria</taxon>
        <taxon>Burkholderiales</taxon>
        <taxon>Comamonadaceae</taxon>
        <taxon>Comamonas</taxon>
    </lineage>
</organism>
<comment type="caution">
    <text evidence="2">The sequence shown here is derived from an EMBL/GenBank/DDBJ whole genome shotgun (WGS) entry which is preliminary data.</text>
</comment>
<sequence length="401" mass="44238">MRSSLSQKLTRDGYDRERKERQMANAFTIYWGATGWHGYVPGDPLLGAGSSDFIGKISPGDRVYVTNIAGGVLRLLGAFTVDRITTASEGRPPGVTWEAKEYLWPEASSATSFAFRALSLELVTSLRFEGGADQVAMDRHAPGKVERNAMRAIRRLTPASAQALEEALTTAAVVPDTPADKRSRERLPAELLRQVTPDLIFASIAALLNGALHEFGESTDYDLITDEGLRLPPKAVFGLALARALHRQILPKHFSAGEGSACFRLLREAGYHIVPKGEMVPADIENDPDTNEISLDTYPEGGKLLRQHIGRERKPAAALAKKADFIKKHGRLFCERCQADPVEIFGSEHGEACIEVHHARVQVSHMPENHQTRLEDLQCLCANCHRFVHRLLRRGLPITAN</sequence>
<dbReference type="Proteomes" id="UP001597463">
    <property type="component" value="Unassembled WGS sequence"/>
</dbReference>